<evidence type="ECO:0000256" key="3">
    <source>
        <dbReference type="ARBA" id="ARBA00022723"/>
    </source>
</evidence>
<name>A0A1H4GLM9_9SPHI</name>
<dbReference type="STRING" id="425514.SAMN05443550_110172"/>
<dbReference type="EMBL" id="FNRA01000010">
    <property type="protein sequence ID" value="SEB10407.1"/>
    <property type="molecule type" value="Genomic_DNA"/>
</dbReference>
<keyword evidence="2 8" id="KW-0575">Peroxidase</keyword>
<dbReference type="OrthoDB" id="9781066at2"/>
<keyword evidence="4" id="KW-0560">Oxidoreductase</keyword>
<dbReference type="GO" id="GO:0020037">
    <property type="term" value="F:heme binding"/>
    <property type="evidence" value="ECO:0007669"/>
    <property type="project" value="InterPro"/>
</dbReference>
<dbReference type="InterPro" id="IPR049509">
    <property type="entry name" value="DyP_N"/>
</dbReference>
<evidence type="ECO:0000256" key="4">
    <source>
        <dbReference type="ARBA" id="ARBA00023002"/>
    </source>
</evidence>
<evidence type="ECO:0000313" key="9">
    <source>
        <dbReference type="Proteomes" id="UP000198850"/>
    </source>
</evidence>
<dbReference type="PANTHER" id="PTHR30521:SF5">
    <property type="entry name" value="BLR4509 PROTEIN"/>
    <property type="match status" value="1"/>
</dbReference>
<feature type="domain" description="Dyp-type peroxidase C-terminal" evidence="6">
    <location>
        <begin position="248"/>
        <end position="400"/>
    </location>
</feature>
<comment type="cofactor">
    <cofactor evidence="1">
        <name>heme b</name>
        <dbReference type="ChEBI" id="CHEBI:60344"/>
    </cofactor>
</comment>
<dbReference type="InterPro" id="IPR006314">
    <property type="entry name" value="Dyp_peroxidase"/>
</dbReference>
<dbReference type="PROSITE" id="PS51404">
    <property type="entry name" value="DYP_PEROXIDASE"/>
    <property type="match status" value="1"/>
</dbReference>
<dbReference type="GO" id="GO:0005829">
    <property type="term" value="C:cytosol"/>
    <property type="evidence" value="ECO:0007669"/>
    <property type="project" value="TreeGrafter"/>
</dbReference>
<evidence type="ECO:0000256" key="5">
    <source>
        <dbReference type="ARBA" id="ARBA00023004"/>
    </source>
</evidence>
<dbReference type="GO" id="GO:0046872">
    <property type="term" value="F:metal ion binding"/>
    <property type="evidence" value="ECO:0007669"/>
    <property type="project" value="UniProtKB-KW"/>
</dbReference>
<dbReference type="Proteomes" id="UP000198850">
    <property type="component" value="Unassembled WGS sequence"/>
</dbReference>
<keyword evidence="5" id="KW-0408">Iron</keyword>
<proteinExistence type="predicted"/>
<evidence type="ECO:0000256" key="1">
    <source>
        <dbReference type="ARBA" id="ARBA00001970"/>
    </source>
</evidence>
<dbReference type="SUPFAM" id="SSF54909">
    <property type="entry name" value="Dimeric alpha+beta barrel"/>
    <property type="match status" value="1"/>
</dbReference>
<dbReference type="NCBIfam" id="TIGR01413">
    <property type="entry name" value="Dyp_perox_fam"/>
    <property type="match status" value="1"/>
</dbReference>
<keyword evidence="3" id="KW-0479">Metal-binding</keyword>
<dbReference type="PANTHER" id="PTHR30521">
    <property type="entry name" value="DEFERROCHELATASE/PEROXIDASE"/>
    <property type="match status" value="1"/>
</dbReference>
<protein>
    <submittedName>
        <fullName evidence="8">Dyp-type peroxidase family</fullName>
    </submittedName>
</protein>
<dbReference type="InterPro" id="IPR011008">
    <property type="entry name" value="Dimeric_a/b-barrel"/>
</dbReference>
<dbReference type="InterPro" id="IPR048328">
    <property type="entry name" value="Dyp_perox_C"/>
</dbReference>
<evidence type="ECO:0000256" key="2">
    <source>
        <dbReference type="ARBA" id="ARBA00022559"/>
    </source>
</evidence>
<keyword evidence="9" id="KW-1185">Reference proteome</keyword>
<evidence type="ECO:0000259" key="7">
    <source>
        <dbReference type="Pfam" id="PF21105"/>
    </source>
</evidence>
<gene>
    <name evidence="8" type="ORF">SAMN05443550_110172</name>
</gene>
<evidence type="ECO:0000259" key="6">
    <source>
        <dbReference type="Pfam" id="PF20628"/>
    </source>
</evidence>
<sequence>MSSLKLLNKAALKDIQGIIISGYGHLPYAGYLFLTLSDTVKAKDWLSLMIPRITVAQRTEGSGGKNEPEYAINIAFTNTGIEKFNLPFVSGFSEEFTEGIAEEHRARRLGDDGNSAPELWEIKEKNIHLLLMIQAPSASLLKELSDEIAKQYQEYGITEGAPSQHGFQPADNKEHFGFTDNISQPFIENSPANPNGQQSCVRAGEFILGYHNEYNLIPPTPTLKAEDDLQGNLPVLYFDNKLKDFGHNGTYLVFRKLYQDVAKFNAYLEANTRDQAHRDLVAAKFVGRWPSGTPLVLSPDADNPDIKDKNAFFYMNNDAEGMKCPHGAHIRRVNPRDSLGADPIQSLQTVNRHRILRRGIRYGERLSGVRDDGADRGLLFVCINADIRRQFEFMQQSWMNNPKFADLYNDRDPITGNNKDLEDDTGAYDMTIPSTPVREKFKGMPRFVHVKGGAYFFLPGIASLYCLAGAKRPD</sequence>
<feature type="domain" description="DyP dimeric alpha+beta barrel" evidence="7">
    <location>
        <begin position="14"/>
        <end position="153"/>
    </location>
</feature>
<accession>A0A1H4GLM9</accession>
<dbReference type="RefSeq" id="WP_090558887.1">
    <property type="nucleotide sequence ID" value="NZ_FNRA01000010.1"/>
</dbReference>
<dbReference type="Pfam" id="PF21105">
    <property type="entry name" value="DyP_N"/>
    <property type="match status" value="1"/>
</dbReference>
<evidence type="ECO:0000313" key="8">
    <source>
        <dbReference type="EMBL" id="SEB10407.1"/>
    </source>
</evidence>
<dbReference type="AlphaFoldDB" id="A0A1H4GLM9"/>
<reference evidence="8 9" key="1">
    <citation type="submission" date="2016-10" db="EMBL/GenBank/DDBJ databases">
        <authorList>
            <person name="de Groot N.N."/>
        </authorList>
    </citation>
    <scope>NUCLEOTIDE SEQUENCE [LARGE SCALE GENOMIC DNA]</scope>
    <source>
        <strain evidence="8 9">DSM 19033</strain>
    </source>
</reference>
<dbReference type="Pfam" id="PF20628">
    <property type="entry name" value="Dyp_perox_C"/>
    <property type="match status" value="1"/>
</dbReference>
<organism evidence="8 9">
    <name type="scientific">Pedobacter hartonius</name>
    <dbReference type="NCBI Taxonomy" id="425514"/>
    <lineage>
        <taxon>Bacteria</taxon>
        <taxon>Pseudomonadati</taxon>
        <taxon>Bacteroidota</taxon>
        <taxon>Sphingobacteriia</taxon>
        <taxon>Sphingobacteriales</taxon>
        <taxon>Sphingobacteriaceae</taxon>
        <taxon>Pedobacter</taxon>
    </lineage>
</organism>
<dbReference type="GO" id="GO:0004601">
    <property type="term" value="F:peroxidase activity"/>
    <property type="evidence" value="ECO:0007669"/>
    <property type="project" value="UniProtKB-KW"/>
</dbReference>